<gene>
    <name evidence="2" type="ORF">llap_10646</name>
</gene>
<feature type="region of interest" description="Disordered" evidence="1">
    <location>
        <begin position="100"/>
        <end position="121"/>
    </location>
</feature>
<dbReference type="Proteomes" id="UP000233556">
    <property type="component" value="Unassembled WGS sequence"/>
</dbReference>
<dbReference type="PANTHER" id="PTHR33332">
    <property type="entry name" value="REVERSE TRANSCRIPTASE DOMAIN-CONTAINING PROTEIN"/>
    <property type="match status" value="1"/>
</dbReference>
<reference evidence="3" key="1">
    <citation type="submission" date="2017-11" db="EMBL/GenBank/DDBJ databases">
        <authorList>
            <person name="Lima N.C."/>
            <person name="Parody-Merino A.M."/>
            <person name="Battley P.F."/>
            <person name="Fidler A.E."/>
            <person name="Prosdocimi F."/>
        </authorList>
    </citation>
    <scope>NUCLEOTIDE SEQUENCE [LARGE SCALE GENOMIC DNA]</scope>
</reference>
<keyword evidence="2" id="KW-0808">Transferase</keyword>
<evidence type="ECO:0000256" key="1">
    <source>
        <dbReference type="SAM" id="MobiDB-lite"/>
    </source>
</evidence>
<name>A0A2I0TZ54_LIMLA</name>
<dbReference type="EMBL" id="KZ506588">
    <property type="protein sequence ID" value="PKU39049.1"/>
    <property type="molecule type" value="Genomic_DNA"/>
</dbReference>
<evidence type="ECO:0000313" key="2">
    <source>
        <dbReference type="EMBL" id="PKU39049.1"/>
    </source>
</evidence>
<dbReference type="AlphaFoldDB" id="A0A2I0TZ54"/>
<sequence>MGLLEEAQRRATKTMRGLEHLFCEDRLRELGLFNLEKRRFQGDLTAAFQYLKRAYRNAEEALFTGACSNRKRANGFKLREAHNSSSQACKSCKFPLAMTGQETPSKESARNLTTEGKKEELTNKNDLHVPLRRQWSLKVHITFSFFDVIFRLGSFKKQGHAVYVANDTKLHGVVDTLEGSDAIQRFLDRLERWAHVNLVKFNQAKCKGLHMGQGNLRHKYRLGREWIESRPEERDLGVLVDENLNVSQQCVLTAQKANHILGCIKRNASAGRGR</sequence>
<proteinExistence type="predicted"/>
<protein>
    <submittedName>
        <fullName evidence="2">Rna-directed dna polymerase from mobile element jockey-like</fullName>
    </submittedName>
</protein>
<organism evidence="2 3">
    <name type="scientific">Limosa lapponica baueri</name>
    <dbReference type="NCBI Taxonomy" id="1758121"/>
    <lineage>
        <taxon>Eukaryota</taxon>
        <taxon>Metazoa</taxon>
        <taxon>Chordata</taxon>
        <taxon>Craniata</taxon>
        <taxon>Vertebrata</taxon>
        <taxon>Euteleostomi</taxon>
        <taxon>Archelosauria</taxon>
        <taxon>Archosauria</taxon>
        <taxon>Dinosauria</taxon>
        <taxon>Saurischia</taxon>
        <taxon>Theropoda</taxon>
        <taxon>Coelurosauria</taxon>
        <taxon>Aves</taxon>
        <taxon>Neognathae</taxon>
        <taxon>Neoaves</taxon>
        <taxon>Charadriiformes</taxon>
        <taxon>Scolopacidae</taxon>
        <taxon>Limosa</taxon>
    </lineage>
</organism>
<accession>A0A2I0TZ54</accession>
<keyword evidence="2" id="KW-0548">Nucleotidyltransferase</keyword>
<reference evidence="3" key="2">
    <citation type="submission" date="2017-12" db="EMBL/GenBank/DDBJ databases">
        <title>Genome sequence of the Bar-tailed Godwit (Limosa lapponica baueri).</title>
        <authorList>
            <person name="Lima N.C.B."/>
            <person name="Parody-Merino A.M."/>
            <person name="Battley P.F."/>
            <person name="Fidler A.E."/>
            <person name="Prosdocimi F."/>
        </authorList>
    </citation>
    <scope>NUCLEOTIDE SEQUENCE [LARGE SCALE GENOMIC DNA]</scope>
</reference>
<keyword evidence="3" id="KW-1185">Reference proteome</keyword>
<keyword evidence="2" id="KW-0695">RNA-directed DNA polymerase</keyword>
<feature type="compositionally biased region" description="Basic and acidic residues" evidence="1">
    <location>
        <begin position="104"/>
        <end position="121"/>
    </location>
</feature>
<dbReference type="GO" id="GO:0003964">
    <property type="term" value="F:RNA-directed DNA polymerase activity"/>
    <property type="evidence" value="ECO:0007669"/>
    <property type="project" value="UniProtKB-KW"/>
</dbReference>
<dbReference type="OrthoDB" id="410381at2759"/>
<evidence type="ECO:0000313" key="3">
    <source>
        <dbReference type="Proteomes" id="UP000233556"/>
    </source>
</evidence>